<gene>
    <name evidence="1" type="ORF">DCAR_0933498</name>
</gene>
<reference evidence="1" key="1">
    <citation type="journal article" date="2016" name="Nat. Genet.">
        <title>A high-quality carrot genome assembly provides new insights into carotenoid accumulation and asterid genome evolution.</title>
        <authorList>
            <person name="Iorizzo M."/>
            <person name="Ellison S."/>
            <person name="Senalik D."/>
            <person name="Zeng P."/>
            <person name="Satapoomin P."/>
            <person name="Huang J."/>
            <person name="Bowman M."/>
            <person name="Iovene M."/>
            <person name="Sanseverino W."/>
            <person name="Cavagnaro P."/>
            <person name="Yildiz M."/>
            <person name="Macko-Podgorni A."/>
            <person name="Moranska E."/>
            <person name="Grzebelus E."/>
            <person name="Grzebelus D."/>
            <person name="Ashrafi H."/>
            <person name="Zheng Z."/>
            <person name="Cheng S."/>
            <person name="Spooner D."/>
            <person name="Van Deynze A."/>
            <person name="Simon P."/>
        </authorList>
    </citation>
    <scope>NUCLEOTIDE SEQUENCE</scope>
    <source>
        <tissue evidence="1">Leaf</tissue>
    </source>
</reference>
<evidence type="ECO:0000313" key="2">
    <source>
        <dbReference type="Proteomes" id="UP000077755"/>
    </source>
</evidence>
<reference evidence="1" key="2">
    <citation type="submission" date="2022-03" db="EMBL/GenBank/DDBJ databases">
        <title>Draft title - Genomic analysis of global carrot germplasm unveils the trajectory of domestication and the origin of high carotenoid orange carrot.</title>
        <authorList>
            <person name="Iorizzo M."/>
            <person name="Ellison S."/>
            <person name="Senalik D."/>
            <person name="Macko-Podgorni A."/>
            <person name="Grzebelus D."/>
            <person name="Bostan H."/>
            <person name="Rolling W."/>
            <person name="Curaba J."/>
            <person name="Simon P."/>
        </authorList>
    </citation>
    <scope>NUCLEOTIDE SEQUENCE</scope>
    <source>
        <tissue evidence="1">Leaf</tissue>
    </source>
</reference>
<protein>
    <submittedName>
        <fullName evidence="1">Uncharacterized protein</fullName>
    </submittedName>
</protein>
<evidence type="ECO:0000313" key="1">
    <source>
        <dbReference type="EMBL" id="WOH13983.1"/>
    </source>
</evidence>
<sequence length="114" mass="13142">MKGNKTSDLNKGYARKHGDSEQRPVLLWSKNWIIGRWIALCFLIFFLLVVDVHCFYLLRKYNPEDTVYGLLVMIFGNLVGFGFLGTQARELIEDSNTVNDLPWWCYGLTSSTSD</sequence>
<dbReference type="Proteomes" id="UP000077755">
    <property type="component" value="Chromosome 9"/>
</dbReference>
<dbReference type="EMBL" id="CP093351">
    <property type="protein sequence ID" value="WOH13983.1"/>
    <property type="molecule type" value="Genomic_DNA"/>
</dbReference>
<organism evidence="1 2">
    <name type="scientific">Daucus carota subsp. sativus</name>
    <name type="common">Carrot</name>
    <dbReference type="NCBI Taxonomy" id="79200"/>
    <lineage>
        <taxon>Eukaryota</taxon>
        <taxon>Viridiplantae</taxon>
        <taxon>Streptophyta</taxon>
        <taxon>Embryophyta</taxon>
        <taxon>Tracheophyta</taxon>
        <taxon>Spermatophyta</taxon>
        <taxon>Magnoliopsida</taxon>
        <taxon>eudicotyledons</taxon>
        <taxon>Gunneridae</taxon>
        <taxon>Pentapetalae</taxon>
        <taxon>asterids</taxon>
        <taxon>campanulids</taxon>
        <taxon>Apiales</taxon>
        <taxon>Apiaceae</taxon>
        <taxon>Apioideae</taxon>
        <taxon>Scandiceae</taxon>
        <taxon>Daucinae</taxon>
        <taxon>Daucus</taxon>
        <taxon>Daucus sect. Daucus</taxon>
    </lineage>
</organism>
<dbReference type="Gramene" id="KZM81529">
    <property type="protein sequence ID" value="KZM81529"/>
    <property type="gene ID" value="DCAR_029142"/>
</dbReference>
<name>A0A175YD38_DAUCS</name>
<keyword evidence="2" id="KW-1185">Reference proteome</keyword>
<dbReference type="AlphaFoldDB" id="A0A175YD38"/>
<proteinExistence type="predicted"/>
<accession>A0A175YD38</accession>